<proteinExistence type="predicted"/>
<dbReference type="VEuPathDB" id="FungiDB:ASPGLDRAFT_52967"/>
<gene>
    <name evidence="1" type="ORF">ASPGLDRAFT_52967</name>
</gene>
<reference evidence="2" key="1">
    <citation type="journal article" date="2017" name="Genome Biol.">
        <title>Comparative genomics reveals high biological diversity and specific adaptations in the industrially and medically important fungal genus Aspergillus.</title>
        <authorList>
            <person name="de Vries R.P."/>
            <person name="Riley R."/>
            <person name="Wiebenga A."/>
            <person name="Aguilar-Osorio G."/>
            <person name="Amillis S."/>
            <person name="Uchima C.A."/>
            <person name="Anderluh G."/>
            <person name="Asadollahi M."/>
            <person name="Askin M."/>
            <person name="Barry K."/>
            <person name="Battaglia E."/>
            <person name="Bayram O."/>
            <person name="Benocci T."/>
            <person name="Braus-Stromeyer S.A."/>
            <person name="Caldana C."/>
            <person name="Canovas D."/>
            <person name="Cerqueira G.C."/>
            <person name="Chen F."/>
            <person name="Chen W."/>
            <person name="Choi C."/>
            <person name="Clum A."/>
            <person name="Dos Santos R.A."/>
            <person name="Damasio A.R."/>
            <person name="Diallinas G."/>
            <person name="Emri T."/>
            <person name="Fekete E."/>
            <person name="Flipphi M."/>
            <person name="Freyberg S."/>
            <person name="Gallo A."/>
            <person name="Gournas C."/>
            <person name="Habgood R."/>
            <person name="Hainaut M."/>
            <person name="Harispe M.L."/>
            <person name="Henrissat B."/>
            <person name="Hilden K.S."/>
            <person name="Hope R."/>
            <person name="Hossain A."/>
            <person name="Karabika E."/>
            <person name="Karaffa L."/>
            <person name="Karanyi Z."/>
            <person name="Krasevec N."/>
            <person name="Kuo A."/>
            <person name="Kusch H."/>
            <person name="LaButti K."/>
            <person name="Lagendijk E.L."/>
            <person name="Lapidus A."/>
            <person name="Levasseur A."/>
            <person name="Lindquist E."/>
            <person name="Lipzen A."/>
            <person name="Logrieco A.F."/>
            <person name="MacCabe A."/>
            <person name="Maekelae M.R."/>
            <person name="Malavazi I."/>
            <person name="Melin P."/>
            <person name="Meyer V."/>
            <person name="Mielnichuk N."/>
            <person name="Miskei M."/>
            <person name="Molnar A.P."/>
            <person name="Mule G."/>
            <person name="Ngan C.Y."/>
            <person name="Orejas M."/>
            <person name="Orosz E."/>
            <person name="Ouedraogo J.P."/>
            <person name="Overkamp K.M."/>
            <person name="Park H.-S."/>
            <person name="Perrone G."/>
            <person name="Piumi F."/>
            <person name="Punt P.J."/>
            <person name="Ram A.F."/>
            <person name="Ramon A."/>
            <person name="Rauscher S."/>
            <person name="Record E."/>
            <person name="Riano-Pachon D.M."/>
            <person name="Robert V."/>
            <person name="Roehrig J."/>
            <person name="Ruller R."/>
            <person name="Salamov A."/>
            <person name="Salih N.S."/>
            <person name="Samson R.A."/>
            <person name="Sandor E."/>
            <person name="Sanguinetti M."/>
            <person name="Schuetze T."/>
            <person name="Sepcic K."/>
            <person name="Shelest E."/>
            <person name="Sherlock G."/>
            <person name="Sophianopoulou V."/>
            <person name="Squina F.M."/>
            <person name="Sun H."/>
            <person name="Susca A."/>
            <person name="Todd R.B."/>
            <person name="Tsang A."/>
            <person name="Unkles S.E."/>
            <person name="van de Wiele N."/>
            <person name="van Rossen-Uffink D."/>
            <person name="Oliveira J.V."/>
            <person name="Vesth T.C."/>
            <person name="Visser J."/>
            <person name="Yu J.-H."/>
            <person name="Zhou M."/>
            <person name="Andersen M.R."/>
            <person name="Archer D.B."/>
            <person name="Baker S.E."/>
            <person name="Benoit I."/>
            <person name="Brakhage A.A."/>
            <person name="Braus G.H."/>
            <person name="Fischer R."/>
            <person name="Frisvad J.C."/>
            <person name="Goldman G.H."/>
            <person name="Houbraken J."/>
            <person name="Oakley B."/>
            <person name="Pocsi I."/>
            <person name="Scazzocchio C."/>
            <person name="Seiboth B."/>
            <person name="vanKuyk P.A."/>
            <person name="Wortman J."/>
            <person name="Dyer P.S."/>
            <person name="Grigoriev I.V."/>
        </authorList>
    </citation>
    <scope>NUCLEOTIDE SEQUENCE [LARGE SCALE GENOMIC DNA]</scope>
    <source>
        <strain evidence="2">CBS 516.65</strain>
    </source>
</reference>
<dbReference type="AlphaFoldDB" id="A0A1L9V553"/>
<organism evidence="1 2">
    <name type="scientific">Aspergillus glaucus CBS 516.65</name>
    <dbReference type="NCBI Taxonomy" id="1160497"/>
    <lineage>
        <taxon>Eukaryota</taxon>
        <taxon>Fungi</taxon>
        <taxon>Dikarya</taxon>
        <taxon>Ascomycota</taxon>
        <taxon>Pezizomycotina</taxon>
        <taxon>Eurotiomycetes</taxon>
        <taxon>Eurotiomycetidae</taxon>
        <taxon>Eurotiales</taxon>
        <taxon>Aspergillaceae</taxon>
        <taxon>Aspergillus</taxon>
        <taxon>Aspergillus subgen. Aspergillus</taxon>
    </lineage>
</organism>
<name>A0A1L9V553_ASPGL</name>
<keyword evidence="2" id="KW-1185">Reference proteome</keyword>
<accession>A0A1L9V553</accession>
<feature type="non-terminal residue" evidence="1">
    <location>
        <position position="84"/>
    </location>
</feature>
<dbReference type="RefSeq" id="XP_022395771.1">
    <property type="nucleotide sequence ID" value="XM_022547872.1"/>
</dbReference>
<dbReference type="EMBL" id="KV878922">
    <property type="protein sequence ID" value="OJJ79073.1"/>
    <property type="molecule type" value="Genomic_DNA"/>
</dbReference>
<sequence>MDTTQKANYLLTSTPFFNDSTPDGNILDENIKKSPFYLPAEAWENCLVNISFYCPFRAKIWYHCHGTEKPSDKMDTRGAYSLLL</sequence>
<evidence type="ECO:0000313" key="1">
    <source>
        <dbReference type="EMBL" id="OJJ79073.1"/>
    </source>
</evidence>
<dbReference type="GeneID" id="34464133"/>
<evidence type="ECO:0000313" key="2">
    <source>
        <dbReference type="Proteomes" id="UP000184300"/>
    </source>
</evidence>
<protein>
    <submittedName>
        <fullName evidence="1">Uncharacterized protein</fullName>
    </submittedName>
</protein>
<dbReference type="Proteomes" id="UP000184300">
    <property type="component" value="Unassembled WGS sequence"/>
</dbReference>